<dbReference type="WBParaSite" id="HCON_00045835-00001">
    <property type="protein sequence ID" value="HCON_00045835-00001"/>
    <property type="gene ID" value="HCON_00045835"/>
</dbReference>
<evidence type="ECO:0000313" key="1">
    <source>
        <dbReference type="Proteomes" id="UP000025227"/>
    </source>
</evidence>
<name>A0A7I4Y5C5_HAECO</name>
<proteinExistence type="predicted"/>
<dbReference type="Proteomes" id="UP000025227">
    <property type="component" value="Unplaced"/>
</dbReference>
<reference evidence="2" key="1">
    <citation type="submission" date="2020-12" db="UniProtKB">
        <authorList>
            <consortium name="WormBaseParasite"/>
        </authorList>
    </citation>
    <scope>IDENTIFICATION</scope>
    <source>
        <strain evidence="2">MHco3</strain>
    </source>
</reference>
<protein>
    <submittedName>
        <fullName evidence="2">Secreted protein</fullName>
    </submittedName>
</protein>
<evidence type="ECO:0000313" key="2">
    <source>
        <dbReference type="WBParaSite" id="HCON_00045835-00001"/>
    </source>
</evidence>
<keyword evidence="1" id="KW-1185">Reference proteome</keyword>
<sequence>ILISSRFKLIRFKISSSFRTLRILEANESGVVQTERLGERDHVLQEFRIRSRVSILFGCSKGGDHRMVRITLSMSTKPAHLHSLRMVNGFVLSSITSCPAAAKMQLVR</sequence>
<accession>A0A7I4Y5C5</accession>
<organism evidence="1 2">
    <name type="scientific">Haemonchus contortus</name>
    <name type="common">Barber pole worm</name>
    <dbReference type="NCBI Taxonomy" id="6289"/>
    <lineage>
        <taxon>Eukaryota</taxon>
        <taxon>Metazoa</taxon>
        <taxon>Ecdysozoa</taxon>
        <taxon>Nematoda</taxon>
        <taxon>Chromadorea</taxon>
        <taxon>Rhabditida</taxon>
        <taxon>Rhabditina</taxon>
        <taxon>Rhabditomorpha</taxon>
        <taxon>Strongyloidea</taxon>
        <taxon>Trichostrongylidae</taxon>
        <taxon>Haemonchus</taxon>
    </lineage>
</organism>
<dbReference type="AlphaFoldDB" id="A0A7I4Y5C5"/>